<feature type="chain" id="PRO_5039731881" evidence="1">
    <location>
        <begin position="27"/>
        <end position="261"/>
    </location>
</feature>
<feature type="domain" description="DUF306" evidence="2">
    <location>
        <begin position="32"/>
        <end position="138"/>
    </location>
</feature>
<protein>
    <submittedName>
        <fullName evidence="3">META domain-containing protein</fullName>
    </submittedName>
</protein>
<dbReference type="PANTHER" id="PTHR35535">
    <property type="entry name" value="HEAT SHOCK PROTEIN HSLJ"/>
    <property type="match status" value="1"/>
</dbReference>
<proteinExistence type="predicted"/>
<name>A0A9D7LP28_9RHOO</name>
<organism evidence="3 4">
    <name type="scientific">Candidatus Dechloromonas phosphorivorans</name>
    <dbReference type="NCBI Taxonomy" id="2899244"/>
    <lineage>
        <taxon>Bacteria</taxon>
        <taxon>Pseudomonadati</taxon>
        <taxon>Pseudomonadota</taxon>
        <taxon>Betaproteobacteria</taxon>
        <taxon>Rhodocyclales</taxon>
        <taxon>Azonexaceae</taxon>
        <taxon>Dechloromonas</taxon>
    </lineage>
</organism>
<dbReference type="Proteomes" id="UP000808146">
    <property type="component" value="Unassembled WGS sequence"/>
</dbReference>
<dbReference type="AlphaFoldDB" id="A0A9D7LP28"/>
<dbReference type="InterPro" id="IPR005184">
    <property type="entry name" value="DUF306_Meta_HslJ"/>
</dbReference>
<dbReference type="InterPro" id="IPR053147">
    <property type="entry name" value="Hsp_HslJ-like"/>
</dbReference>
<dbReference type="EMBL" id="JADKBR010000001">
    <property type="protein sequence ID" value="MBK8889493.1"/>
    <property type="molecule type" value="Genomic_DNA"/>
</dbReference>
<gene>
    <name evidence="3" type="ORF">IPN75_03385</name>
</gene>
<sequence length="261" mass="27309">MPMITTRVPALLLAGFLAACSAMPSATSETPPLDGTAWILSALPGRTLADGQAVTLRFEGGRAQGSDGCNRYSAPYTVTGRSLEVSGGSGASTMMACPPETMQQATDYMAALNSAKAWRVDAGQLKLLAADGRALATLAAQPTSLVGSEWRVAAVNNGRQAVVSIISGTTLTMTFAGDGQASGSAGCNRYHARYEAEAAHLRFRSPAATRMMCSHKGIMEQERAFLKALETVTTARHEGDRLELRTADGALAVTLVLVGRE</sequence>
<evidence type="ECO:0000259" key="2">
    <source>
        <dbReference type="Pfam" id="PF03724"/>
    </source>
</evidence>
<dbReference type="InterPro" id="IPR038670">
    <property type="entry name" value="HslJ-like_sf"/>
</dbReference>
<keyword evidence="1" id="KW-0732">Signal</keyword>
<evidence type="ECO:0000313" key="4">
    <source>
        <dbReference type="Proteomes" id="UP000808146"/>
    </source>
</evidence>
<reference evidence="3" key="1">
    <citation type="submission" date="2020-10" db="EMBL/GenBank/DDBJ databases">
        <title>Connecting structure to function with the recovery of over 1000 high-quality activated sludge metagenome-assembled genomes encoding full-length rRNA genes using long-read sequencing.</title>
        <authorList>
            <person name="Singleton C.M."/>
            <person name="Petriglieri F."/>
            <person name="Kristensen J.M."/>
            <person name="Kirkegaard R.H."/>
            <person name="Michaelsen T.Y."/>
            <person name="Andersen M.H."/>
            <person name="Karst S.M."/>
            <person name="Dueholm M.S."/>
            <person name="Nielsen P.H."/>
            <person name="Albertsen M."/>
        </authorList>
    </citation>
    <scope>NUCLEOTIDE SEQUENCE</scope>
    <source>
        <strain evidence="3">OdNE_18-Q3-R46-58_BAT3C.305</strain>
    </source>
</reference>
<comment type="caution">
    <text evidence="3">The sequence shown here is derived from an EMBL/GenBank/DDBJ whole genome shotgun (WGS) entry which is preliminary data.</text>
</comment>
<evidence type="ECO:0000256" key="1">
    <source>
        <dbReference type="SAM" id="SignalP"/>
    </source>
</evidence>
<evidence type="ECO:0000313" key="3">
    <source>
        <dbReference type="EMBL" id="MBK8889493.1"/>
    </source>
</evidence>
<dbReference type="Gene3D" id="2.40.128.270">
    <property type="match status" value="2"/>
</dbReference>
<accession>A0A9D7LP28</accession>
<dbReference type="Pfam" id="PF03724">
    <property type="entry name" value="META"/>
    <property type="match status" value="2"/>
</dbReference>
<feature type="domain" description="DUF306" evidence="2">
    <location>
        <begin position="144"/>
        <end position="251"/>
    </location>
</feature>
<feature type="signal peptide" evidence="1">
    <location>
        <begin position="1"/>
        <end position="26"/>
    </location>
</feature>
<dbReference type="PANTHER" id="PTHR35535:SF1">
    <property type="entry name" value="HEAT SHOCK PROTEIN HSLJ"/>
    <property type="match status" value="1"/>
</dbReference>
<dbReference type="PROSITE" id="PS51257">
    <property type="entry name" value="PROKAR_LIPOPROTEIN"/>
    <property type="match status" value="1"/>
</dbReference>